<proteinExistence type="predicted"/>
<evidence type="ECO:0000313" key="2">
    <source>
        <dbReference type="EMBL" id="CAG8793674.1"/>
    </source>
</evidence>
<evidence type="ECO:0000313" key="3">
    <source>
        <dbReference type="Proteomes" id="UP000789759"/>
    </source>
</evidence>
<accession>A0A9N9JRG5</accession>
<keyword evidence="1" id="KW-0732">Signal</keyword>
<feature type="signal peptide" evidence="1">
    <location>
        <begin position="1"/>
        <end position="19"/>
    </location>
</feature>
<dbReference type="AlphaFoldDB" id="A0A9N9JRG5"/>
<reference evidence="2" key="1">
    <citation type="submission" date="2021-06" db="EMBL/GenBank/DDBJ databases">
        <authorList>
            <person name="Kallberg Y."/>
            <person name="Tangrot J."/>
            <person name="Rosling A."/>
        </authorList>
    </citation>
    <scope>NUCLEOTIDE SEQUENCE</scope>
    <source>
        <strain evidence="2">FL966</strain>
    </source>
</reference>
<comment type="caution">
    <text evidence="2">The sequence shown here is derived from an EMBL/GenBank/DDBJ whole genome shotgun (WGS) entry which is preliminary data.</text>
</comment>
<organism evidence="2 3">
    <name type="scientific">Cetraspora pellucida</name>
    <dbReference type="NCBI Taxonomy" id="1433469"/>
    <lineage>
        <taxon>Eukaryota</taxon>
        <taxon>Fungi</taxon>
        <taxon>Fungi incertae sedis</taxon>
        <taxon>Mucoromycota</taxon>
        <taxon>Glomeromycotina</taxon>
        <taxon>Glomeromycetes</taxon>
        <taxon>Diversisporales</taxon>
        <taxon>Gigasporaceae</taxon>
        <taxon>Cetraspora</taxon>
    </lineage>
</organism>
<evidence type="ECO:0000256" key="1">
    <source>
        <dbReference type="SAM" id="SignalP"/>
    </source>
</evidence>
<sequence length="171" mass="18685">MKKLLFIFLIYLLVSNIDGKQYNPHKPLKTCTITDVSTETVTSTITCSTEMPTLTSCPDNKQIPDECDSCKKTITTTCTPTTTICAPTSISEDACCSDGGIGRNGFLIDAADNWYNVIDSITTLEECCKACYNDPICIAYFINSGCFLTTFYNSTPYDCSTPYEANFPAGA</sequence>
<keyword evidence="3" id="KW-1185">Reference proteome</keyword>
<gene>
    <name evidence="2" type="ORF">CPELLU_LOCUS17191</name>
</gene>
<name>A0A9N9JRG5_9GLOM</name>
<feature type="non-terminal residue" evidence="2">
    <location>
        <position position="171"/>
    </location>
</feature>
<feature type="chain" id="PRO_5040214586" evidence="1">
    <location>
        <begin position="20"/>
        <end position="171"/>
    </location>
</feature>
<dbReference type="Proteomes" id="UP000789759">
    <property type="component" value="Unassembled WGS sequence"/>
</dbReference>
<protein>
    <submittedName>
        <fullName evidence="2">2540_t:CDS:1</fullName>
    </submittedName>
</protein>
<dbReference type="EMBL" id="CAJVQA010028075">
    <property type="protein sequence ID" value="CAG8793674.1"/>
    <property type="molecule type" value="Genomic_DNA"/>
</dbReference>